<dbReference type="EMBL" id="WQKZ01000003">
    <property type="protein sequence ID" value="MVN77791.1"/>
    <property type="molecule type" value="Genomic_DNA"/>
</dbReference>
<dbReference type="AlphaFoldDB" id="A0A7K1THZ9"/>
<gene>
    <name evidence="1" type="ORF">GO988_15780</name>
</gene>
<reference evidence="1 2" key="1">
    <citation type="submission" date="2019-12" db="EMBL/GenBank/DDBJ databases">
        <title>Hymenobacter sp. HMF4947 Genome sequencing and assembly.</title>
        <authorList>
            <person name="Kang H."/>
            <person name="Cha I."/>
            <person name="Kim H."/>
            <person name="Joh K."/>
        </authorList>
    </citation>
    <scope>NUCLEOTIDE SEQUENCE [LARGE SCALE GENOMIC DNA]</scope>
    <source>
        <strain evidence="1 2">HMF4947</strain>
    </source>
</reference>
<evidence type="ECO:0000313" key="2">
    <source>
        <dbReference type="Proteomes" id="UP000441336"/>
    </source>
</evidence>
<proteinExistence type="predicted"/>
<organism evidence="1 2">
    <name type="scientific">Hymenobacter ginkgonis</name>
    <dbReference type="NCBI Taxonomy" id="2682976"/>
    <lineage>
        <taxon>Bacteria</taxon>
        <taxon>Pseudomonadati</taxon>
        <taxon>Bacteroidota</taxon>
        <taxon>Cytophagia</taxon>
        <taxon>Cytophagales</taxon>
        <taxon>Hymenobacteraceae</taxon>
        <taxon>Hymenobacter</taxon>
    </lineage>
</organism>
<keyword evidence="2" id="KW-1185">Reference proteome</keyword>
<dbReference type="Proteomes" id="UP000441336">
    <property type="component" value="Unassembled WGS sequence"/>
</dbReference>
<accession>A0A7K1THZ9</accession>
<name>A0A7K1THZ9_9BACT</name>
<sequence>MHNIDRTLQEFETGAATNGEYENSFETSGEYGQELGQEFEQEFSNETFELSNEQEQLANELLEVSNEQELSHFLGGLIQKAAGAASGLLKSPVGQGVGRYLIDLGKKTLPGLASQAGAALGGKLGAQGARLGAQAGQWAGTQATNWLASNAQRVFGLELEALSPESQELEIARSYVRFATDVARRAHHAQRRQPHLRLGALGRQVLSASAPLYAPGLLQEPLPMLSGPARRAESGSWVRRGGTLVLYDV</sequence>
<dbReference type="RefSeq" id="WP_157567145.1">
    <property type="nucleotide sequence ID" value="NZ_WQKZ01000003.1"/>
</dbReference>
<comment type="caution">
    <text evidence="1">The sequence shown here is derived from an EMBL/GenBank/DDBJ whole genome shotgun (WGS) entry which is preliminary data.</text>
</comment>
<evidence type="ECO:0000313" key="1">
    <source>
        <dbReference type="EMBL" id="MVN77791.1"/>
    </source>
</evidence>
<protein>
    <submittedName>
        <fullName evidence="1">Uncharacterized protein</fullName>
    </submittedName>
</protein>